<evidence type="ECO:0000313" key="1">
    <source>
        <dbReference type="EMBL" id="KAG8015080.1"/>
    </source>
</evidence>
<reference evidence="1" key="1">
    <citation type="submission" date="2020-04" db="EMBL/GenBank/DDBJ databases">
        <title>A chromosome-scale assembly and high-density genetic map of the yellow drum (Nibea albiflora) genome.</title>
        <authorList>
            <person name="Xu D."/>
            <person name="Zhang W."/>
            <person name="Chen R."/>
            <person name="Tan P."/>
            <person name="Wang L."/>
            <person name="Song H."/>
            <person name="Tian L."/>
            <person name="Zhu Q."/>
            <person name="Wang B."/>
        </authorList>
    </citation>
    <scope>NUCLEOTIDE SEQUENCE</scope>
    <source>
        <strain evidence="1">ZJHYS-2018</strain>
    </source>
</reference>
<dbReference type="Proteomes" id="UP000805704">
    <property type="component" value="Chromosome 1"/>
</dbReference>
<evidence type="ECO:0000313" key="2">
    <source>
        <dbReference type="Proteomes" id="UP000805704"/>
    </source>
</evidence>
<feature type="non-terminal residue" evidence="1">
    <location>
        <position position="1"/>
    </location>
</feature>
<protein>
    <submittedName>
        <fullName evidence="1">Uncharacterized protein</fullName>
    </submittedName>
</protein>
<keyword evidence="2" id="KW-1185">Reference proteome</keyword>
<sequence length="337" mass="37260">DLVPFHMMLVEQCQPLRHSSLHNHKQVSDYEGMEYILQDHNYDTHGEGDSQMGTLLVKQESVLKEEEVESTVVSGQVLSDKAVSSQTFEQKRAAVVRLNKLRFPISTKESVLVSEWPKNRSSGYVSILKEGSTHEKSSSVVISKQQSEMLVLSSDICTNFKETSLSVSVNTSQMSEEKSTIAIHTTQPSAVSGTAGECTSDLDKEIRIAVQDCALPNEGPAEEKPSDAIIHLTSITSKDTSDPHFQMTKTQFLAQLAVAPVTQDQKQVSSNDSVDTRASCAETNISDKKRLQKTSLLAQLRSHVQTHLQAKRTETNPEPCTETDTQTGNVHFKLKET</sequence>
<accession>A0ACB7FKU5</accession>
<dbReference type="EMBL" id="CM024789">
    <property type="protein sequence ID" value="KAG8015080.1"/>
    <property type="molecule type" value="Genomic_DNA"/>
</dbReference>
<gene>
    <name evidence="1" type="ORF">GBF38_022366</name>
</gene>
<organism evidence="1 2">
    <name type="scientific">Nibea albiflora</name>
    <name type="common">Yellow drum</name>
    <name type="synonym">Corvina albiflora</name>
    <dbReference type="NCBI Taxonomy" id="240163"/>
    <lineage>
        <taxon>Eukaryota</taxon>
        <taxon>Metazoa</taxon>
        <taxon>Chordata</taxon>
        <taxon>Craniata</taxon>
        <taxon>Vertebrata</taxon>
        <taxon>Euteleostomi</taxon>
        <taxon>Actinopterygii</taxon>
        <taxon>Neopterygii</taxon>
        <taxon>Teleostei</taxon>
        <taxon>Neoteleostei</taxon>
        <taxon>Acanthomorphata</taxon>
        <taxon>Eupercaria</taxon>
        <taxon>Sciaenidae</taxon>
        <taxon>Nibea</taxon>
    </lineage>
</organism>
<name>A0ACB7FKU5_NIBAL</name>
<proteinExistence type="predicted"/>
<comment type="caution">
    <text evidence="1">The sequence shown here is derived from an EMBL/GenBank/DDBJ whole genome shotgun (WGS) entry which is preliminary data.</text>
</comment>